<dbReference type="GO" id="GO:0045944">
    <property type="term" value="P:positive regulation of transcription by RNA polymerase II"/>
    <property type="evidence" value="ECO:0007669"/>
    <property type="project" value="TreeGrafter"/>
</dbReference>
<dbReference type="PROSITE" id="PS50014">
    <property type="entry name" value="BROMODOMAIN_2"/>
    <property type="match status" value="1"/>
</dbReference>
<evidence type="ECO:0000313" key="7">
    <source>
        <dbReference type="Proteomes" id="UP000030671"/>
    </source>
</evidence>
<dbReference type="RefSeq" id="XP_009550559.1">
    <property type="nucleotide sequence ID" value="XM_009552264.1"/>
</dbReference>
<dbReference type="HOGENOM" id="CLU_015741_0_0_1"/>
<dbReference type="InterPro" id="IPR018359">
    <property type="entry name" value="Bromodomain_CS"/>
</dbReference>
<dbReference type="AlphaFoldDB" id="W4JTW0"/>
<dbReference type="InterPro" id="IPR037800">
    <property type="entry name" value="GCN5"/>
</dbReference>
<keyword evidence="7" id="KW-1185">Reference proteome</keyword>
<dbReference type="PROSITE" id="PS00633">
    <property type="entry name" value="BROMODOMAIN_1"/>
    <property type="match status" value="1"/>
</dbReference>
<dbReference type="EMBL" id="KI925463">
    <property type="protein sequence ID" value="ETW77002.1"/>
    <property type="molecule type" value="Genomic_DNA"/>
</dbReference>
<keyword evidence="2 4" id="KW-0103">Bromodomain</keyword>
<evidence type="ECO:0000256" key="4">
    <source>
        <dbReference type="PROSITE-ProRule" id="PRU00035"/>
    </source>
</evidence>
<dbReference type="CDD" id="cd05509">
    <property type="entry name" value="Bromo_gcn5_like"/>
    <property type="match status" value="1"/>
</dbReference>
<dbReference type="InterPro" id="IPR001487">
    <property type="entry name" value="Bromodomain"/>
</dbReference>
<dbReference type="STRING" id="747525.W4JTW0"/>
<reference evidence="6 7" key="1">
    <citation type="journal article" date="2012" name="New Phytol.">
        <title>Insight into trade-off between wood decay and parasitism from the genome of a fungal forest pathogen.</title>
        <authorList>
            <person name="Olson A."/>
            <person name="Aerts A."/>
            <person name="Asiegbu F."/>
            <person name="Belbahri L."/>
            <person name="Bouzid O."/>
            <person name="Broberg A."/>
            <person name="Canback B."/>
            <person name="Coutinho P.M."/>
            <person name="Cullen D."/>
            <person name="Dalman K."/>
            <person name="Deflorio G."/>
            <person name="van Diepen L.T."/>
            <person name="Dunand C."/>
            <person name="Duplessis S."/>
            <person name="Durling M."/>
            <person name="Gonthier P."/>
            <person name="Grimwood J."/>
            <person name="Fossdal C.G."/>
            <person name="Hansson D."/>
            <person name="Henrissat B."/>
            <person name="Hietala A."/>
            <person name="Himmelstrand K."/>
            <person name="Hoffmeister D."/>
            <person name="Hogberg N."/>
            <person name="James T.Y."/>
            <person name="Karlsson M."/>
            <person name="Kohler A."/>
            <person name="Kues U."/>
            <person name="Lee Y.H."/>
            <person name="Lin Y.C."/>
            <person name="Lind M."/>
            <person name="Lindquist E."/>
            <person name="Lombard V."/>
            <person name="Lucas S."/>
            <person name="Lunden K."/>
            <person name="Morin E."/>
            <person name="Murat C."/>
            <person name="Park J."/>
            <person name="Raffaello T."/>
            <person name="Rouze P."/>
            <person name="Salamov A."/>
            <person name="Schmutz J."/>
            <person name="Solheim H."/>
            <person name="Stahlberg J."/>
            <person name="Velez H."/>
            <person name="de Vries R.P."/>
            <person name="Wiebenga A."/>
            <person name="Woodward S."/>
            <person name="Yakovlev I."/>
            <person name="Garbelotto M."/>
            <person name="Martin F."/>
            <person name="Grigoriev I.V."/>
            <person name="Stenlid J."/>
        </authorList>
    </citation>
    <scope>NUCLEOTIDE SEQUENCE [LARGE SCALE GENOMIC DNA]</scope>
    <source>
        <strain evidence="6 7">TC 32-1</strain>
    </source>
</reference>
<name>W4JTW0_HETIT</name>
<dbReference type="PANTHER" id="PTHR45750">
    <property type="entry name" value="GH11602P"/>
    <property type="match status" value="1"/>
</dbReference>
<dbReference type="PRINTS" id="PR00503">
    <property type="entry name" value="BROMODOMAIN"/>
</dbReference>
<keyword evidence="1" id="KW-0808">Transferase</keyword>
<dbReference type="Proteomes" id="UP000030671">
    <property type="component" value="Unassembled WGS sequence"/>
</dbReference>
<dbReference type="KEGG" id="hir:HETIRDRAFT_441659"/>
<dbReference type="Pfam" id="PF00439">
    <property type="entry name" value="Bromodomain"/>
    <property type="match status" value="1"/>
</dbReference>
<evidence type="ECO:0000313" key="6">
    <source>
        <dbReference type="EMBL" id="ETW77002.1"/>
    </source>
</evidence>
<keyword evidence="3" id="KW-0012">Acyltransferase</keyword>
<gene>
    <name evidence="6" type="ORF">HETIRDRAFT_441659</name>
</gene>
<dbReference type="InParanoid" id="W4JTW0"/>
<organism evidence="6 7">
    <name type="scientific">Heterobasidion irregulare (strain TC 32-1)</name>
    <dbReference type="NCBI Taxonomy" id="747525"/>
    <lineage>
        <taxon>Eukaryota</taxon>
        <taxon>Fungi</taxon>
        <taxon>Dikarya</taxon>
        <taxon>Basidiomycota</taxon>
        <taxon>Agaricomycotina</taxon>
        <taxon>Agaricomycetes</taxon>
        <taxon>Russulales</taxon>
        <taxon>Bondarzewiaceae</taxon>
        <taxon>Heterobasidion</taxon>
        <taxon>Heterobasidion annosum species complex</taxon>
    </lineage>
</organism>
<dbReference type="SMART" id="SM00297">
    <property type="entry name" value="BROMO"/>
    <property type="match status" value="1"/>
</dbReference>
<accession>W4JTW0</accession>
<dbReference type="eggNOG" id="KOG1472">
    <property type="taxonomic scope" value="Eukaryota"/>
</dbReference>
<dbReference type="SUPFAM" id="SSF47370">
    <property type="entry name" value="Bromodomain"/>
    <property type="match status" value="1"/>
</dbReference>
<dbReference type="PANTHER" id="PTHR45750:SF3">
    <property type="entry name" value="HISTONE ACETYLTRANSFERASE"/>
    <property type="match status" value="1"/>
</dbReference>
<dbReference type="InterPro" id="IPR036427">
    <property type="entry name" value="Bromodomain-like_sf"/>
</dbReference>
<evidence type="ECO:0000256" key="3">
    <source>
        <dbReference type="ARBA" id="ARBA00023315"/>
    </source>
</evidence>
<dbReference type="GO" id="GO:0000123">
    <property type="term" value="C:histone acetyltransferase complex"/>
    <property type="evidence" value="ECO:0007669"/>
    <property type="project" value="TreeGrafter"/>
</dbReference>
<feature type="domain" description="Bromo" evidence="5">
    <location>
        <begin position="96"/>
        <end position="166"/>
    </location>
</feature>
<dbReference type="GeneID" id="20675381"/>
<dbReference type="Gene3D" id="1.20.920.10">
    <property type="entry name" value="Bromodomain-like"/>
    <property type="match status" value="1"/>
</dbReference>
<evidence type="ECO:0000256" key="1">
    <source>
        <dbReference type="ARBA" id="ARBA00022679"/>
    </source>
</evidence>
<proteinExistence type="predicted"/>
<protein>
    <recommendedName>
        <fullName evidence="5">Bromo domain-containing protein</fullName>
    </recommendedName>
</protein>
<sequence>MQCTMLRKVGYLVTKEIVAQQREAILAKIRQMSKSRIVYEGLPQFQDGKGEGLVIDPKDVPGLRESGWMPNINVPARPSTKNFERSAMESILSDLQAHPQAWAFKEPVNAQEVPDYYDVIQNPMDFSTMVHKLETGQYQDLDAFIADAQLVFDNAKVYNPEDTIYYKGAVKMERVLMDHVSRVRKIS</sequence>
<evidence type="ECO:0000259" key="5">
    <source>
        <dbReference type="PROSITE" id="PS50014"/>
    </source>
</evidence>
<evidence type="ECO:0000256" key="2">
    <source>
        <dbReference type="ARBA" id="ARBA00023117"/>
    </source>
</evidence>
<dbReference type="OrthoDB" id="1937912at2759"/>
<dbReference type="GO" id="GO:0010484">
    <property type="term" value="F:histone H3 acetyltransferase activity"/>
    <property type="evidence" value="ECO:0007669"/>
    <property type="project" value="TreeGrafter"/>
</dbReference>